<keyword evidence="2 4" id="KW-0648">Protein biosynthesis</keyword>
<keyword evidence="3 4" id="KW-0456">Lyase</keyword>
<dbReference type="Gene3D" id="3.90.960.10">
    <property type="entry name" value="YbaK/aminoacyl-tRNA synthetase-associated domain"/>
    <property type="match status" value="1"/>
</dbReference>
<dbReference type="GO" id="GO:0006412">
    <property type="term" value="P:translation"/>
    <property type="evidence" value="ECO:0007669"/>
    <property type="project" value="UniProtKB-KW"/>
</dbReference>
<dbReference type="PANTHER" id="PTHR30411:SF0">
    <property type="entry name" value="CYS-TRNA(PRO)_CYS-TRNA(CYS) DEACYLASE YBAK"/>
    <property type="match status" value="1"/>
</dbReference>
<dbReference type="InterPro" id="IPR007214">
    <property type="entry name" value="YbaK/aa-tRNA-synth-assoc-dom"/>
</dbReference>
<dbReference type="PANTHER" id="PTHR30411">
    <property type="entry name" value="CYTOPLASMIC PROTEIN"/>
    <property type="match status" value="1"/>
</dbReference>
<dbReference type="NCBIfam" id="TIGR00011">
    <property type="entry name" value="YbaK_EbsC"/>
    <property type="match status" value="1"/>
</dbReference>
<reference evidence="6" key="2">
    <citation type="submission" date="2020-09" db="EMBL/GenBank/DDBJ databases">
        <authorList>
            <person name="Sun Q."/>
            <person name="Ohkuma M."/>
        </authorList>
    </citation>
    <scope>NUCLEOTIDE SEQUENCE</scope>
    <source>
        <strain evidence="6">JCM 30804</strain>
    </source>
</reference>
<gene>
    <name evidence="6" type="primary">ybaK</name>
    <name evidence="6" type="ORF">GCM10009332_07660</name>
</gene>
<evidence type="ECO:0000313" key="7">
    <source>
        <dbReference type="Proteomes" id="UP000613743"/>
    </source>
</evidence>
<comment type="similarity">
    <text evidence="1 4">Belongs to the prolyl-tRNA editing family. YbaK/EbsC subfamily.</text>
</comment>
<dbReference type="AlphaFoldDB" id="A0A917JL35"/>
<accession>A0A917JL35</accession>
<name>A0A917JL35_9GAMM</name>
<dbReference type="InterPro" id="IPR004369">
    <property type="entry name" value="Prolyl-tRNA_editing_YbaK/EbsC"/>
</dbReference>
<proteinExistence type="inferred from homology"/>
<evidence type="ECO:0000256" key="2">
    <source>
        <dbReference type="ARBA" id="ARBA00022917"/>
    </source>
</evidence>
<dbReference type="Pfam" id="PF04073">
    <property type="entry name" value="tRNA_edit"/>
    <property type="match status" value="1"/>
</dbReference>
<dbReference type="InterPro" id="IPR036754">
    <property type="entry name" value="YbaK/aa-tRNA-synt-asso_dom_sf"/>
</dbReference>
<dbReference type="EMBL" id="BMPZ01000002">
    <property type="protein sequence ID" value="GGI72684.1"/>
    <property type="molecule type" value="Genomic_DNA"/>
</dbReference>
<organism evidence="6 7">
    <name type="scientific">Shewanella gelidii</name>
    <dbReference type="NCBI Taxonomy" id="1642821"/>
    <lineage>
        <taxon>Bacteria</taxon>
        <taxon>Pseudomonadati</taxon>
        <taxon>Pseudomonadota</taxon>
        <taxon>Gammaproteobacteria</taxon>
        <taxon>Alteromonadales</taxon>
        <taxon>Shewanellaceae</taxon>
        <taxon>Shewanella</taxon>
    </lineage>
</organism>
<keyword evidence="7" id="KW-1185">Reference proteome</keyword>
<evidence type="ECO:0000313" key="6">
    <source>
        <dbReference type="EMBL" id="GGI72684.1"/>
    </source>
</evidence>
<dbReference type="SUPFAM" id="SSF55826">
    <property type="entry name" value="YbaK/ProRS associated domain"/>
    <property type="match status" value="1"/>
</dbReference>
<protein>
    <recommendedName>
        <fullName evidence="4">Cys-tRNA(Pro)/Cys-tRNA(Cys) deacylase</fullName>
        <ecNumber evidence="4">4.2.-.-</ecNumber>
    </recommendedName>
</protein>
<evidence type="ECO:0000256" key="4">
    <source>
        <dbReference type="PIRNR" id="PIRNR006181"/>
    </source>
</evidence>
<comment type="caution">
    <text evidence="6">The sequence shown here is derived from an EMBL/GenBank/DDBJ whole genome shotgun (WGS) entry which is preliminary data.</text>
</comment>
<dbReference type="GO" id="GO:0016829">
    <property type="term" value="F:lyase activity"/>
    <property type="evidence" value="ECO:0007669"/>
    <property type="project" value="UniProtKB-KW"/>
</dbReference>
<evidence type="ECO:0000256" key="1">
    <source>
        <dbReference type="ARBA" id="ARBA00009798"/>
    </source>
</evidence>
<dbReference type="RefSeq" id="WP_188918054.1">
    <property type="nucleotide sequence ID" value="NZ_BMPZ01000002.1"/>
</dbReference>
<evidence type="ECO:0000259" key="5">
    <source>
        <dbReference type="Pfam" id="PF04073"/>
    </source>
</evidence>
<dbReference type="CDD" id="cd00002">
    <property type="entry name" value="YbaK_deacylase"/>
    <property type="match status" value="1"/>
</dbReference>
<dbReference type="PIRSF" id="PIRSF006181">
    <property type="entry name" value="EbsC_YbaK"/>
    <property type="match status" value="1"/>
</dbReference>
<dbReference type="GO" id="GO:0002161">
    <property type="term" value="F:aminoacyl-tRNA deacylase activity"/>
    <property type="evidence" value="ECO:0007669"/>
    <property type="project" value="InterPro"/>
</dbReference>
<dbReference type="Proteomes" id="UP000613743">
    <property type="component" value="Unassembled WGS sequence"/>
</dbReference>
<reference evidence="6" key="1">
    <citation type="journal article" date="2014" name="Int. J. Syst. Evol. Microbiol.">
        <title>Complete genome sequence of Corynebacterium casei LMG S-19264T (=DSM 44701T), isolated from a smear-ripened cheese.</title>
        <authorList>
            <consortium name="US DOE Joint Genome Institute (JGI-PGF)"/>
            <person name="Walter F."/>
            <person name="Albersmeier A."/>
            <person name="Kalinowski J."/>
            <person name="Ruckert C."/>
        </authorList>
    </citation>
    <scope>NUCLEOTIDE SEQUENCE</scope>
    <source>
        <strain evidence="6">JCM 30804</strain>
    </source>
</reference>
<feature type="domain" description="YbaK/aminoacyl-tRNA synthetase-associated" evidence="5">
    <location>
        <begin position="31"/>
        <end position="144"/>
    </location>
</feature>
<dbReference type="EC" id="4.2.-.-" evidence="4"/>
<sequence>MTPAIRTLQQLNIQYETLEYPVKHDGDYGANAAQALGLNPAQVFKTLLVSVDLQSAPIAVALVPVTEQLNLKQFAKTLQVKKLQLAAPHLAQKSTGYLVGGISPIGQKKKLATYLDQSAKQFETIYVSGGQRGLQLCLAPRHLIQACQAQWLG</sequence>
<evidence type="ECO:0000256" key="3">
    <source>
        <dbReference type="ARBA" id="ARBA00023239"/>
    </source>
</evidence>